<proteinExistence type="predicted"/>
<accession>A0ABM6JH32</accession>
<evidence type="ECO:0000313" key="2">
    <source>
        <dbReference type="Proteomes" id="UP000191820"/>
    </source>
</evidence>
<dbReference type="Proteomes" id="UP000191820">
    <property type="component" value="Chromosome"/>
</dbReference>
<dbReference type="EMBL" id="CP020472">
    <property type="protein sequence ID" value="ARD20614.1"/>
    <property type="molecule type" value="Genomic_DNA"/>
</dbReference>
<evidence type="ECO:0000313" key="1">
    <source>
        <dbReference type="EMBL" id="ARD20614.1"/>
    </source>
</evidence>
<evidence type="ECO:0008006" key="3">
    <source>
        <dbReference type="Google" id="ProtNLM"/>
    </source>
</evidence>
<sequence>MNTDQEQVTEFIEREQRDETTAPVVTDNRDHIRHSLRESNEELAQACDGISVKLHQKIWFITQELGIANIKDISLGGVGLITPLQLELNQSIWFEVEQSLFEFTIMRQYPINQRLNFIGGKWKSKPDDINKLLVYINNAKA</sequence>
<keyword evidence="2" id="KW-1185">Reference proteome</keyword>
<gene>
    <name evidence="1" type="ORF">SJ2017_0266</name>
</gene>
<organism evidence="1 2">
    <name type="scientific">Shewanella japonica</name>
    <dbReference type="NCBI Taxonomy" id="93973"/>
    <lineage>
        <taxon>Bacteria</taxon>
        <taxon>Pseudomonadati</taxon>
        <taxon>Pseudomonadota</taxon>
        <taxon>Gammaproteobacteria</taxon>
        <taxon>Alteromonadales</taxon>
        <taxon>Shewanellaceae</taxon>
        <taxon>Shewanella</taxon>
    </lineage>
</organism>
<reference evidence="1 2" key="1">
    <citation type="submission" date="2017-03" db="EMBL/GenBank/DDBJ databases">
        <title>Genome sequencing of Shewanella japonica KCTC 22435.</title>
        <authorList>
            <person name="Kim K.M."/>
        </authorList>
    </citation>
    <scope>NUCLEOTIDE SEQUENCE [LARGE SCALE GENOMIC DNA]</scope>
    <source>
        <strain evidence="1 2">KCTC 22435</strain>
    </source>
</reference>
<name>A0ABM6JH32_9GAMM</name>
<dbReference type="RefSeq" id="WP_080914646.1">
    <property type="nucleotide sequence ID" value="NZ_CP020472.1"/>
</dbReference>
<protein>
    <recommendedName>
        <fullName evidence="3">PilZ domain-containing protein</fullName>
    </recommendedName>
</protein>